<keyword evidence="9 14" id="KW-0560">Oxidoreductase</keyword>
<accession>A0A6J2YJD5</accession>
<dbReference type="Pfam" id="PF00067">
    <property type="entry name" value="p450"/>
    <property type="match status" value="1"/>
</dbReference>
<dbReference type="CDD" id="cd11056">
    <property type="entry name" value="CYP6-like"/>
    <property type="match status" value="1"/>
</dbReference>
<evidence type="ECO:0000256" key="13">
    <source>
        <dbReference type="PIRSR" id="PIRSR602401-1"/>
    </source>
</evidence>
<feature type="binding site" description="axial binding residue" evidence="13">
    <location>
        <position position="444"/>
    </location>
    <ligand>
        <name>heme</name>
        <dbReference type="ChEBI" id="CHEBI:30413"/>
    </ligand>
    <ligandPart>
        <name>Fe</name>
        <dbReference type="ChEBI" id="CHEBI:18248"/>
    </ligandPart>
</feature>
<comment type="subcellular location">
    <subcellularLocation>
        <location evidence="3">Endoplasmic reticulum membrane</location>
        <topology evidence="3">Peripheral membrane protein</topology>
    </subcellularLocation>
    <subcellularLocation>
        <location evidence="2">Microsome membrane</location>
        <topology evidence="2">Peripheral membrane protein</topology>
    </subcellularLocation>
</comment>
<dbReference type="AlphaFoldDB" id="A0A6J2YJD5"/>
<evidence type="ECO:0000256" key="14">
    <source>
        <dbReference type="RuleBase" id="RU000461"/>
    </source>
</evidence>
<dbReference type="GO" id="GO:0005506">
    <property type="term" value="F:iron ion binding"/>
    <property type="evidence" value="ECO:0007669"/>
    <property type="project" value="InterPro"/>
</dbReference>
<comment type="similarity">
    <text evidence="4 14">Belongs to the cytochrome P450 family.</text>
</comment>
<dbReference type="OrthoDB" id="2789670at2759"/>
<evidence type="ECO:0000256" key="10">
    <source>
        <dbReference type="ARBA" id="ARBA00023004"/>
    </source>
</evidence>
<evidence type="ECO:0000256" key="3">
    <source>
        <dbReference type="ARBA" id="ARBA00004406"/>
    </source>
</evidence>
<dbReference type="KEGG" id="soy:115888532"/>
<comment type="cofactor">
    <cofactor evidence="1 13">
        <name>heme</name>
        <dbReference type="ChEBI" id="CHEBI:30413"/>
    </cofactor>
</comment>
<evidence type="ECO:0000256" key="9">
    <source>
        <dbReference type="ARBA" id="ARBA00023002"/>
    </source>
</evidence>
<dbReference type="GO" id="GO:0004497">
    <property type="term" value="F:monooxygenase activity"/>
    <property type="evidence" value="ECO:0007669"/>
    <property type="project" value="UniProtKB-KW"/>
</dbReference>
<evidence type="ECO:0000313" key="16">
    <source>
        <dbReference type="Proteomes" id="UP000504635"/>
    </source>
</evidence>
<evidence type="ECO:0000256" key="1">
    <source>
        <dbReference type="ARBA" id="ARBA00001971"/>
    </source>
</evidence>
<dbReference type="Proteomes" id="UP000504635">
    <property type="component" value="Unplaced"/>
</dbReference>
<keyword evidence="10 13" id="KW-0408">Iron</keyword>
<dbReference type="FunCoup" id="A0A6J2YJD5">
    <property type="interactions" value="54"/>
</dbReference>
<reference evidence="17" key="1">
    <citation type="submission" date="2025-08" db="UniProtKB">
        <authorList>
            <consortium name="RefSeq"/>
        </authorList>
    </citation>
    <scope>IDENTIFICATION</scope>
    <source>
        <tissue evidence="17">Gonads</tissue>
    </source>
</reference>
<keyword evidence="11 14" id="KW-0503">Monooxygenase</keyword>
<dbReference type="GO" id="GO:0020037">
    <property type="term" value="F:heme binding"/>
    <property type="evidence" value="ECO:0007669"/>
    <property type="project" value="InterPro"/>
</dbReference>
<dbReference type="InParanoid" id="A0A6J2YJD5"/>
<dbReference type="RefSeq" id="XP_030764143.1">
    <property type="nucleotide sequence ID" value="XM_030908283.1"/>
</dbReference>
<dbReference type="InterPro" id="IPR036396">
    <property type="entry name" value="Cyt_P450_sf"/>
</dbReference>
<evidence type="ECO:0000256" key="8">
    <source>
        <dbReference type="ARBA" id="ARBA00022848"/>
    </source>
</evidence>
<dbReference type="InterPro" id="IPR050476">
    <property type="entry name" value="Insect_CytP450_Detox"/>
</dbReference>
<dbReference type="InterPro" id="IPR002401">
    <property type="entry name" value="Cyt_P450_E_grp-I"/>
</dbReference>
<dbReference type="PRINTS" id="PR00385">
    <property type="entry name" value="P450"/>
</dbReference>
<dbReference type="GO" id="GO:0005789">
    <property type="term" value="C:endoplasmic reticulum membrane"/>
    <property type="evidence" value="ECO:0007669"/>
    <property type="project" value="UniProtKB-SubCell"/>
</dbReference>
<dbReference type="FunFam" id="1.10.630.10:FF:000042">
    <property type="entry name" value="Cytochrome P450"/>
    <property type="match status" value="1"/>
</dbReference>
<dbReference type="PANTHER" id="PTHR24292">
    <property type="entry name" value="CYTOCHROME P450"/>
    <property type="match status" value="1"/>
</dbReference>
<evidence type="ECO:0000256" key="5">
    <source>
        <dbReference type="ARBA" id="ARBA00022617"/>
    </source>
</evidence>
<protein>
    <submittedName>
        <fullName evidence="17">Cytochrome P450 9e2-like</fullName>
    </submittedName>
</protein>
<gene>
    <name evidence="17" type="primary">LOC115888532</name>
</gene>
<keyword evidence="15" id="KW-0812">Transmembrane</keyword>
<evidence type="ECO:0000313" key="17">
    <source>
        <dbReference type="RefSeq" id="XP_030764143.1"/>
    </source>
</evidence>
<evidence type="ECO:0000256" key="11">
    <source>
        <dbReference type="ARBA" id="ARBA00023033"/>
    </source>
</evidence>
<evidence type="ECO:0000256" key="7">
    <source>
        <dbReference type="ARBA" id="ARBA00022824"/>
    </source>
</evidence>
<evidence type="ECO:0000256" key="6">
    <source>
        <dbReference type="ARBA" id="ARBA00022723"/>
    </source>
</evidence>
<dbReference type="InterPro" id="IPR017972">
    <property type="entry name" value="Cyt_P450_CS"/>
</dbReference>
<evidence type="ECO:0000256" key="2">
    <source>
        <dbReference type="ARBA" id="ARBA00004174"/>
    </source>
</evidence>
<dbReference type="GeneID" id="115888532"/>
<organism evidence="16 17">
    <name type="scientific">Sitophilus oryzae</name>
    <name type="common">Rice weevil</name>
    <name type="synonym">Curculio oryzae</name>
    <dbReference type="NCBI Taxonomy" id="7048"/>
    <lineage>
        <taxon>Eukaryota</taxon>
        <taxon>Metazoa</taxon>
        <taxon>Ecdysozoa</taxon>
        <taxon>Arthropoda</taxon>
        <taxon>Hexapoda</taxon>
        <taxon>Insecta</taxon>
        <taxon>Pterygota</taxon>
        <taxon>Neoptera</taxon>
        <taxon>Endopterygota</taxon>
        <taxon>Coleoptera</taxon>
        <taxon>Polyphaga</taxon>
        <taxon>Cucujiformia</taxon>
        <taxon>Curculionidae</taxon>
        <taxon>Dryophthorinae</taxon>
        <taxon>Sitophilus</taxon>
    </lineage>
</organism>
<keyword evidence="5 13" id="KW-0349">Heme</keyword>
<dbReference type="Gene3D" id="1.10.630.10">
    <property type="entry name" value="Cytochrome P450"/>
    <property type="match status" value="1"/>
</dbReference>
<keyword evidence="7" id="KW-0256">Endoplasmic reticulum</keyword>
<keyword evidence="15" id="KW-1133">Transmembrane helix</keyword>
<proteinExistence type="inferred from homology"/>
<keyword evidence="8" id="KW-0492">Microsome</keyword>
<dbReference type="PRINTS" id="PR00463">
    <property type="entry name" value="EP450I"/>
</dbReference>
<keyword evidence="6 13" id="KW-0479">Metal-binding</keyword>
<dbReference type="GO" id="GO:0016705">
    <property type="term" value="F:oxidoreductase activity, acting on paired donors, with incorporation or reduction of molecular oxygen"/>
    <property type="evidence" value="ECO:0007669"/>
    <property type="project" value="InterPro"/>
</dbReference>
<evidence type="ECO:0000256" key="15">
    <source>
        <dbReference type="SAM" id="Phobius"/>
    </source>
</evidence>
<dbReference type="PANTHER" id="PTHR24292:SF54">
    <property type="entry name" value="CYP9F3-RELATED"/>
    <property type="match status" value="1"/>
</dbReference>
<keyword evidence="16" id="KW-1185">Reference proteome</keyword>
<evidence type="ECO:0000256" key="4">
    <source>
        <dbReference type="ARBA" id="ARBA00010617"/>
    </source>
</evidence>
<feature type="transmembrane region" description="Helical" evidence="15">
    <location>
        <begin position="6"/>
        <end position="24"/>
    </location>
</feature>
<dbReference type="PROSITE" id="PS00086">
    <property type="entry name" value="CYTOCHROME_P450"/>
    <property type="match status" value="1"/>
</dbReference>
<dbReference type="SUPFAM" id="SSF48264">
    <property type="entry name" value="Cytochrome P450"/>
    <property type="match status" value="1"/>
</dbReference>
<dbReference type="InterPro" id="IPR001128">
    <property type="entry name" value="Cyt_P450"/>
</dbReference>
<name>A0A6J2YJD5_SITOR</name>
<sequence>MIFVVILIGIFFVYYFYIRPFSYWKKRGVKQGKPWFFFGDTWPMIFRVMDMATNVSSVYQQMPDVRYYGAYQFSTPKIVIRDPDLIKAITVKDFDHFTDHVAMVDPKADPLFGKNLLGLRGDEWRNMRATLTTSFTSSRIKTMFELISEAAENYIKYFLNKNLKVVEIEAKETFSRYTIDVIATTSFGVKVDSLGDKNNEFFRMGKEISEIKFTALIKILIMQLSLKLYRFLNLAMFRKEVNQFFTSLIEDTIRTREEKNIYRPDMLQNLIEARKQNPGTSKVARNFSNEDITAQAVIFFFAGFDSVSSVMTFLSYELAINQTIQNKLREEIYATLKENDGNVTYEAIVHMKYLDMVVSEALRKWPPFVLLGRECTKTYVIEPQSPTEKQVTIPKGMAVTVPIYAIQHDPQYYKDPEEFIPERFAEENKNQLPYLPFGLGPRSCLGSRFALVEIKTIFFHLVKNFKLVPTGRTQIPVKLSKKFSVNIRPEQGLYIGLEKL</sequence>
<evidence type="ECO:0000256" key="12">
    <source>
        <dbReference type="ARBA" id="ARBA00023136"/>
    </source>
</evidence>
<keyword evidence="12 15" id="KW-0472">Membrane</keyword>